<dbReference type="SUPFAM" id="SSF48264">
    <property type="entry name" value="Cytochrome P450"/>
    <property type="match status" value="1"/>
</dbReference>
<dbReference type="GO" id="GO:0020037">
    <property type="term" value="F:heme binding"/>
    <property type="evidence" value="ECO:0007669"/>
    <property type="project" value="InterPro"/>
</dbReference>
<evidence type="ECO:0000256" key="1">
    <source>
        <dbReference type="ARBA" id="ARBA00001971"/>
    </source>
</evidence>
<evidence type="ECO:0000256" key="5">
    <source>
        <dbReference type="ARBA" id="ARBA00022617"/>
    </source>
</evidence>
<dbReference type="Proteomes" id="UP000054477">
    <property type="component" value="Unassembled WGS sequence"/>
</dbReference>
<organism evidence="14 15">
    <name type="scientific">Laccaria amethystina LaAM-08-1</name>
    <dbReference type="NCBI Taxonomy" id="1095629"/>
    <lineage>
        <taxon>Eukaryota</taxon>
        <taxon>Fungi</taxon>
        <taxon>Dikarya</taxon>
        <taxon>Basidiomycota</taxon>
        <taxon>Agaricomycotina</taxon>
        <taxon>Agaricomycetes</taxon>
        <taxon>Agaricomycetidae</taxon>
        <taxon>Agaricales</taxon>
        <taxon>Agaricineae</taxon>
        <taxon>Hydnangiaceae</taxon>
        <taxon>Laccaria</taxon>
    </lineage>
</organism>
<comment type="subcellular location">
    <subcellularLocation>
        <location evidence="2">Membrane</location>
    </subcellularLocation>
</comment>
<evidence type="ECO:0000256" key="9">
    <source>
        <dbReference type="ARBA" id="ARBA00023002"/>
    </source>
</evidence>
<keyword evidence="15" id="KW-1185">Reference proteome</keyword>
<evidence type="ECO:0000256" key="4">
    <source>
        <dbReference type="ARBA" id="ARBA00010617"/>
    </source>
</evidence>
<proteinExistence type="inferred from homology"/>
<comment type="pathway">
    <text evidence="3">Secondary metabolite biosynthesis; terpenoid biosynthesis.</text>
</comment>
<accession>A0A0C9XCD8</accession>
<keyword evidence="8" id="KW-1133">Transmembrane helix</keyword>
<evidence type="ECO:0000313" key="15">
    <source>
        <dbReference type="Proteomes" id="UP000054477"/>
    </source>
</evidence>
<dbReference type="InterPro" id="IPR050121">
    <property type="entry name" value="Cytochrome_P450_monoxygenase"/>
</dbReference>
<evidence type="ECO:0000256" key="12">
    <source>
        <dbReference type="ARBA" id="ARBA00023136"/>
    </source>
</evidence>
<dbReference type="PANTHER" id="PTHR24305">
    <property type="entry name" value="CYTOCHROME P450"/>
    <property type="match status" value="1"/>
</dbReference>
<keyword evidence="7 13" id="KW-0479">Metal-binding</keyword>
<dbReference type="GO" id="GO:0004497">
    <property type="term" value="F:monooxygenase activity"/>
    <property type="evidence" value="ECO:0007669"/>
    <property type="project" value="UniProtKB-KW"/>
</dbReference>
<evidence type="ECO:0000256" key="8">
    <source>
        <dbReference type="ARBA" id="ARBA00022989"/>
    </source>
</evidence>
<evidence type="ECO:0000256" key="2">
    <source>
        <dbReference type="ARBA" id="ARBA00004370"/>
    </source>
</evidence>
<keyword evidence="6" id="KW-0812">Transmembrane</keyword>
<reference evidence="14 15" key="1">
    <citation type="submission" date="2014-04" db="EMBL/GenBank/DDBJ databases">
        <authorList>
            <consortium name="DOE Joint Genome Institute"/>
            <person name="Kuo A."/>
            <person name="Kohler A."/>
            <person name="Nagy L.G."/>
            <person name="Floudas D."/>
            <person name="Copeland A."/>
            <person name="Barry K.W."/>
            <person name="Cichocki N."/>
            <person name="Veneault-Fourrey C."/>
            <person name="LaButti K."/>
            <person name="Lindquist E.A."/>
            <person name="Lipzen A."/>
            <person name="Lundell T."/>
            <person name="Morin E."/>
            <person name="Murat C."/>
            <person name="Sun H."/>
            <person name="Tunlid A."/>
            <person name="Henrissat B."/>
            <person name="Grigoriev I.V."/>
            <person name="Hibbett D.S."/>
            <person name="Martin F."/>
            <person name="Nordberg H.P."/>
            <person name="Cantor M.N."/>
            <person name="Hua S.X."/>
        </authorList>
    </citation>
    <scope>NUCLEOTIDE SEQUENCE [LARGE SCALE GENOMIC DNA]</scope>
    <source>
        <strain evidence="14 15">LaAM-08-1</strain>
    </source>
</reference>
<dbReference type="InterPro" id="IPR002401">
    <property type="entry name" value="Cyt_P450_E_grp-I"/>
</dbReference>
<dbReference type="STRING" id="1095629.A0A0C9XCD8"/>
<comment type="cofactor">
    <cofactor evidence="1 13">
        <name>heme</name>
        <dbReference type="ChEBI" id="CHEBI:30413"/>
    </cofactor>
</comment>
<dbReference type="PRINTS" id="PR00463">
    <property type="entry name" value="EP450I"/>
</dbReference>
<keyword evidence="9" id="KW-0560">Oxidoreductase</keyword>
<sequence>MGKKRVQREACFEFTKRFSGTSVADYHYTTEKYGHVVRLKGACLVLIPPRLLWHEPFQTDERQFQPDALYITDPVVLHFIVVRNVNIFEESVEFSGLFGIIHHGDGITCVTGSEHRKQRLLINPVFTAAFISKLSPLFYKIAHEDKLTQEIGSTPSSNNGRVIGLLHYMSSAALELIARGGLGTSFNSFNEKNDFHEALQTVLPMVGRIFFVLPYLELWRKMEPVWLGRWSASLVDYVPWPAARKLKWGVDVMHPICVNLFNEKKRILEEGGVAELEKTASVRKDVATLLTNQAADEYDRMSDESVIANISGVVLAGQDTTAGSLTRLMCMMAENPDLQARLRKEILDAPAAKDGEGLNYRELNDLPILDGVRREPSLPPSLPASNSFPFLRTKEDTVVPLHFPIRDPSTGAVTNELFITKGTHIYVGLVAANRSKAIWGPDVHELIGKAVLEATKDSVKMPGIFSNTMTFLAGARACPGMKFAVLQIKLILSVLLPQFSFELVPNKEIEWRLGILVVPYIKSFHLIQKPEQKLAEPRSIRHPVSCFLVLV</sequence>
<keyword evidence="12" id="KW-0472">Membrane</keyword>
<dbReference type="GO" id="GO:0005506">
    <property type="term" value="F:iron ion binding"/>
    <property type="evidence" value="ECO:0007669"/>
    <property type="project" value="InterPro"/>
</dbReference>
<keyword evidence="5 13" id="KW-0349">Heme</keyword>
<evidence type="ECO:0000256" key="13">
    <source>
        <dbReference type="PIRSR" id="PIRSR602401-1"/>
    </source>
</evidence>
<evidence type="ECO:0000313" key="14">
    <source>
        <dbReference type="EMBL" id="KIJ93902.1"/>
    </source>
</evidence>
<protein>
    <recommendedName>
        <fullName evidence="16">Cytochrome P450</fullName>
    </recommendedName>
</protein>
<evidence type="ECO:0000256" key="6">
    <source>
        <dbReference type="ARBA" id="ARBA00022692"/>
    </source>
</evidence>
<dbReference type="PANTHER" id="PTHR24305:SF166">
    <property type="entry name" value="CYTOCHROME P450 12A4, MITOCHONDRIAL-RELATED"/>
    <property type="match status" value="1"/>
</dbReference>
<dbReference type="EMBL" id="KN838818">
    <property type="protein sequence ID" value="KIJ93902.1"/>
    <property type="molecule type" value="Genomic_DNA"/>
</dbReference>
<dbReference type="Pfam" id="PF00067">
    <property type="entry name" value="p450"/>
    <property type="match status" value="2"/>
</dbReference>
<dbReference type="OrthoDB" id="1470350at2759"/>
<comment type="similarity">
    <text evidence="4">Belongs to the cytochrome P450 family.</text>
</comment>
<evidence type="ECO:0000256" key="11">
    <source>
        <dbReference type="ARBA" id="ARBA00023033"/>
    </source>
</evidence>
<gene>
    <name evidence="14" type="ORF">K443DRAFT_134918</name>
</gene>
<name>A0A0C9XCD8_9AGAR</name>
<dbReference type="HOGENOM" id="CLU_001570_5_11_1"/>
<evidence type="ECO:0000256" key="7">
    <source>
        <dbReference type="ARBA" id="ARBA00022723"/>
    </source>
</evidence>
<evidence type="ECO:0000256" key="10">
    <source>
        <dbReference type="ARBA" id="ARBA00023004"/>
    </source>
</evidence>
<keyword evidence="10 13" id="KW-0408">Iron</keyword>
<evidence type="ECO:0008006" key="16">
    <source>
        <dbReference type="Google" id="ProtNLM"/>
    </source>
</evidence>
<reference evidence="15" key="2">
    <citation type="submission" date="2015-01" db="EMBL/GenBank/DDBJ databases">
        <title>Evolutionary Origins and Diversification of the Mycorrhizal Mutualists.</title>
        <authorList>
            <consortium name="DOE Joint Genome Institute"/>
            <consortium name="Mycorrhizal Genomics Consortium"/>
            <person name="Kohler A."/>
            <person name="Kuo A."/>
            <person name="Nagy L.G."/>
            <person name="Floudas D."/>
            <person name="Copeland A."/>
            <person name="Barry K.W."/>
            <person name="Cichocki N."/>
            <person name="Veneault-Fourrey C."/>
            <person name="LaButti K."/>
            <person name="Lindquist E.A."/>
            <person name="Lipzen A."/>
            <person name="Lundell T."/>
            <person name="Morin E."/>
            <person name="Murat C."/>
            <person name="Riley R."/>
            <person name="Ohm R."/>
            <person name="Sun H."/>
            <person name="Tunlid A."/>
            <person name="Henrissat B."/>
            <person name="Grigoriev I.V."/>
            <person name="Hibbett D.S."/>
            <person name="Martin F."/>
        </authorList>
    </citation>
    <scope>NUCLEOTIDE SEQUENCE [LARGE SCALE GENOMIC DNA]</scope>
    <source>
        <strain evidence="15">LaAM-08-1</strain>
    </source>
</reference>
<keyword evidence="11" id="KW-0503">Monooxygenase</keyword>
<dbReference type="InterPro" id="IPR036396">
    <property type="entry name" value="Cyt_P450_sf"/>
</dbReference>
<feature type="binding site" description="axial binding residue" evidence="13">
    <location>
        <position position="478"/>
    </location>
    <ligand>
        <name>heme</name>
        <dbReference type="ChEBI" id="CHEBI:30413"/>
    </ligand>
    <ligandPart>
        <name>Fe</name>
        <dbReference type="ChEBI" id="CHEBI:18248"/>
    </ligandPart>
</feature>
<dbReference type="Gene3D" id="1.10.630.10">
    <property type="entry name" value="Cytochrome P450"/>
    <property type="match status" value="1"/>
</dbReference>
<dbReference type="AlphaFoldDB" id="A0A0C9XCD8"/>
<evidence type="ECO:0000256" key="3">
    <source>
        <dbReference type="ARBA" id="ARBA00004721"/>
    </source>
</evidence>
<dbReference type="GO" id="GO:0016020">
    <property type="term" value="C:membrane"/>
    <property type="evidence" value="ECO:0007669"/>
    <property type="project" value="UniProtKB-SubCell"/>
</dbReference>
<dbReference type="InterPro" id="IPR001128">
    <property type="entry name" value="Cyt_P450"/>
</dbReference>
<dbReference type="GO" id="GO:0016705">
    <property type="term" value="F:oxidoreductase activity, acting on paired donors, with incorporation or reduction of molecular oxygen"/>
    <property type="evidence" value="ECO:0007669"/>
    <property type="project" value="InterPro"/>
</dbReference>